<dbReference type="EMBL" id="QMEY01000014">
    <property type="protein sequence ID" value="RBQ16947.1"/>
    <property type="molecule type" value="Genomic_DNA"/>
</dbReference>
<comment type="caution">
    <text evidence="3">The sequence shown here is derived from an EMBL/GenBank/DDBJ whole genome shotgun (WGS) entry which is preliminary data.</text>
</comment>
<dbReference type="InterPro" id="IPR028087">
    <property type="entry name" value="Tad_N"/>
</dbReference>
<dbReference type="RefSeq" id="WP_113983809.1">
    <property type="nucleotide sequence ID" value="NZ_QMEY01000014.1"/>
</dbReference>
<proteinExistence type="predicted"/>
<keyword evidence="1" id="KW-0812">Transmembrane</keyword>
<evidence type="ECO:0000313" key="4">
    <source>
        <dbReference type="Proteomes" id="UP000253303"/>
    </source>
</evidence>
<name>A0A366LT64_9ACTN</name>
<dbReference type="AlphaFoldDB" id="A0A366LT64"/>
<evidence type="ECO:0000313" key="3">
    <source>
        <dbReference type="EMBL" id="RBQ16947.1"/>
    </source>
</evidence>
<feature type="domain" description="Putative Flp pilus-assembly TadG-like N-terminal" evidence="2">
    <location>
        <begin position="6"/>
        <end position="52"/>
    </location>
</feature>
<organism evidence="3 4">
    <name type="scientific">Spongiactinospora rosea</name>
    <dbReference type="NCBI Taxonomy" id="2248750"/>
    <lineage>
        <taxon>Bacteria</taxon>
        <taxon>Bacillati</taxon>
        <taxon>Actinomycetota</taxon>
        <taxon>Actinomycetes</taxon>
        <taxon>Streptosporangiales</taxon>
        <taxon>Streptosporangiaceae</taxon>
        <taxon>Spongiactinospora</taxon>
    </lineage>
</organism>
<dbReference type="OrthoDB" id="3534806at2"/>
<accession>A0A366LT64</accession>
<keyword evidence="1" id="KW-0472">Membrane</keyword>
<dbReference type="Pfam" id="PF13400">
    <property type="entry name" value="Tad"/>
    <property type="match status" value="1"/>
</dbReference>
<gene>
    <name evidence="3" type="ORF">DP939_28260</name>
</gene>
<feature type="transmembrane region" description="Helical" evidence="1">
    <location>
        <begin position="6"/>
        <end position="27"/>
    </location>
</feature>
<keyword evidence="4" id="KW-1185">Reference proteome</keyword>
<reference evidence="3 4" key="1">
    <citation type="submission" date="2018-06" db="EMBL/GenBank/DDBJ databases">
        <title>Sphaerisporangium craniellae sp. nov., isolated from a marine sponge in the South China Sea.</title>
        <authorList>
            <person name="Li L."/>
        </authorList>
    </citation>
    <scope>NUCLEOTIDE SEQUENCE [LARGE SCALE GENOMIC DNA]</scope>
    <source>
        <strain evidence="3 4">LHW63015</strain>
    </source>
</reference>
<sequence length="138" mass="13869">MNAERGSVTAFAAVIALAVLVCAGLVVDGGAKLQAYRTAYAVAEEAARAGAGHVNIPSAYTGGRIETSPAQAVSAARAYLSAAGHTGKVALAGGRTVQVTVTTSRPTRLLSLIGIDQVTASATATAHLFHGIEQGRPQ</sequence>
<keyword evidence="1" id="KW-1133">Transmembrane helix</keyword>
<protein>
    <recommendedName>
        <fullName evidence="2">Putative Flp pilus-assembly TadG-like N-terminal domain-containing protein</fullName>
    </recommendedName>
</protein>
<dbReference type="Proteomes" id="UP000253303">
    <property type="component" value="Unassembled WGS sequence"/>
</dbReference>
<evidence type="ECO:0000256" key="1">
    <source>
        <dbReference type="SAM" id="Phobius"/>
    </source>
</evidence>
<evidence type="ECO:0000259" key="2">
    <source>
        <dbReference type="Pfam" id="PF13400"/>
    </source>
</evidence>